<sequence length="172" mass="19514">MKGRVRWDEANLNEINTNKPIRKKIDEPKTPYHPILGEDGCSSPESDSSDSISYAAHAEAVRIALNKVALTQNRSAQFGDAMDKEEGSVKQPRAIKFEEQRRAHYDEFKKMKELKQKGSFLDYEDLDDYSNHEGICNASPSQSQPSDLKEIYIHSGDEILKTLNIEGHFNSI</sequence>
<evidence type="ECO:0000313" key="1">
    <source>
        <dbReference type="EMBL" id="KAJ0047747.1"/>
    </source>
</evidence>
<dbReference type="EMBL" id="CM047737">
    <property type="protein sequence ID" value="KAJ0047747.1"/>
    <property type="molecule type" value="Genomic_DNA"/>
</dbReference>
<organism evidence="1 2">
    <name type="scientific">Pistacia integerrima</name>
    <dbReference type="NCBI Taxonomy" id="434235"/>
    <lineage>
        <taxon>Eukaryota</taxon>
        <taxon>Viridiplantae</taxon>
        <taxon>Streptophyta</taxon>
        <taxon>Embryophyta</taxon>
        <taxon>Tracheophyta</taxon>
        <taxon>Spermatophyta</taxon>
        <taxon>Magnoliopsida</taxon>
        <taxon>eudicotyledons</taxon>
        <taxon>Gunneridae</taxon>
        <taxon>Pentapetalae</taxon>
        <taxon>rosids</taxon>
        <taxon>malvids</taxon>
        <taxon>Sapindales</taxon>
        <taxon>Anacardiaceae</taxon>
        <taxon>Pistacia</taxon>
    </lineage>
</organism>
<proteinExistence type="predicted"/>
<comment type="caution">
    <text evidence="1">The sequence shown here is derived from an EMBL/GenBank/DDBJ whole genome shotgun (WGS) entry which is preliminary data.</text>
</comment>
<accession>A0ACC0ZAY7</accession>
<evidence type="ECO:0000313" key="2">
    <source>
        <dbReference type="Proteomes" id="UP001163603"/>
    </source>
</evidence>
<name>A0ACC0ZAY7_9ROSI</name>
<gene>
    <name evidence="1" type="ORF">Pint_16083</name>
</gene>
<protein>
    <submittedName>
        <fullName evidence="1">Uncharacterized protein</fullName>
    </submittedName>
</protein>
<keyword evidence="2" id="KW-1185">Reference proteome</keyword>
<dbReference type="Proteomes" id="UP001163603">
    <property type="component" value="Chromosome 2"/>
</dbReference>
<reference evidence="2" key="1">
    <citation type="journal article" date="2023" name="G3 (Bethesda)">
        <title>Genome assembly and association tests identify interacting loci associated with vigor, precocity, and sex in interspecific pistachio rootstocks.</title>
        <authorList>
            <person name="Palmer W."/>
            <person name="Jacygrad E."/>
            <person name="Sagayaradj S."/>
            <person name="Cavanaugh K."/>
            <person name="Han R."/>
            <person name="Bertier L."/>
            <person name="Beede B."/>
            <person name="Kafkas S."/>
            <person name="Golino D."/>
            <person name="Preece J."/>
            <person name="Michelmore R."/>
        </authorList>
    </citation>
    <scope>NUCLEOTIDE SEQUENCE [LARGE SCALE GENOMIC DNA]</scope>
</reference>